<dbReference type="EMBL" id="UGVL01000001">
    <property type="protein sequence ID" value="SUE34615.1"/>
    <property type="molecule type" value="Genomic_DNA"/>
</dbReference>
<reference evidence="1 2" key="1">
    <citation type="submission" date="2018-06" db="EMBL/GenBank/DDBJ databases">
        <authorList>
            <consortium name="Pathogen Informatics"/>
            <person name="Doyle S."/>
        </authorList>
    </citation>
    <scope>NUCLEOTIDE SEQUENCE [LARGE SCALE GENOMIC DNA]</scope>
    <source>
        <strain evidence="1 2">NCTC11190</strain>
    </source>
</reference>
<proteinExistence type="predicted"/>
<accession>A0A379MSW2</accession>
<organism evidence="1 2">
    <name type="scientific">Rikenella microfusus</name>
    <dbReference type="NCBI Taxonomy" id="28139"/>
    <lineage>
        <taxon>Bacteria</taxon>
        <taxon>Pseudomonadati</taxon>
        <taxon>Bacteroidota</taxon>
        <taxon>Bacteroidia</taxon>
        <taxon>Bacteroidales</taxon>
        <taxon>Rikenellaceae</taxon>
        <taxon>Rikenella</taxon>
    </lineage>
</organism>
<dbReference type="Proteomes" id="UP000255233">
    <property type="component" value="Unassembled WGS sequence"/>
</dbReference>
<protein>
    <submittedName>
        <fullName evidence="1">Uncharacterized protein</fullName>
    </submittedName>
</protein>
<evidence type="ECO:0000313" key="1">
    <source>
        <dbReference type="EMBL" id="SUE34615.1"/>
    </source>
</evidence>
<name>A0A379MSW2_9BACT</name>
<evidence type="ECO:0000313" key="2">
    <source>
        <dbReference type="Proteomes" id="UP000255233"/>
    </source>
</evidence>
<gene>
    <name evidence="1" type="ORF">NCTC11190_01847</name>
</gene>
<dbReference type="AlphaFoldDB" id="A0A379MSW2"/>
<dbReference type="STRING" id="880526.GCA_000427365_01973"/>
<keyword evidence="2" id="KW-1185">Reference proteome</keyword>
<sequence length="64" mass="7453">MEMSKYILQILRASLTTVFSWGFHSPRATQEGLMFKVRGFIHQGWVHVKYNEGPDLFDVDLLLP</sequence>